<dbReference type="AlphaFoldDB" id="A0A0P7ZN87"/>
<evidence type="ECO:0000256" key="1">
    <source>
        <dbReference type="SAM" id="Phobius"/>
    </source>
</evidence>
<dbReference type="EMBL" id="LJZR01000006">
    <property type="protein sequence ID" value="KPQ36512.1"/>
    <property type="molecule type" value="Genomic_DNA"/>
</dbReference>
<accession>A0A0P7ZN87</accession>
<dbReference type="Proteomes" id="UP000050465">
    <property type="component" value="Unassembled WGS sequence"/>
</dbReference>
<name>A0A0P7ZN87_9CYAN</name>
<keyword evidence="1" id="KW-1133">Transmembrane helix</keyword>
<evidence type="ECO:0008006" key="4">
    <source>
        <dbReference type="Google" id="ProtNLM"/>
    </source>
</evidence>
<keyword evidence="1" id="KW-0812">Transmembrane</keyword>
<evidence type="ECO:0000313" key="3">
    <source>
        <dbReference type="Proteomes" id="UP000050465"/>
    </source>
</evidence>
<keyword evidence="1" id="KW-0472">Membrane</keyword>
<evidence type="ECO:0000313" key="2">
    <source>
        <dbReference type="EMBL" id="KPQ36512.1"/>
    </source>
</evidence>
<dbReference type="Gene3D" id="1.20.120.20">
    <property type="entry name" value="Apolipoprotein"/>
    <property type="match status" value="1"/>
</dbReference>
<gene>
    <name evidence="2" type="ORF">HLUCCA11_06510</name>
</gene>
<proteinExistence type="predicted"/>
<protein>
    <recommendedName>
        <fullName evidence="4">CsbD-like domain-containing protein</fullName>
    </recommendedName>
</protein>
<feature type="transmembrane region" description="Helical" evidence="1">
    <location>
        <begin position="23"/>
        <end position="42"/>
    </location>
</feature>
<organism evidence="2 3">
    <name type="scientific">Phormidesmis priestleyi Ana</name>
    <dbReference type="NCBI Taxonomy" id="1666911"/>
    <lineage>
        <taxon>Bacteria</taxon>
        <taxon>Bacillati</taxon>
        <taxon>Cyanobacteriota</taxon>
        <taxon>Cyanophyceae</taxon>
        <taxon>Leptolyngbyales</taxon>
        <taxon>Leptolyngbyaceae</taxon>
        <taxon>Phormidesmis</taxon>
    </lineage>
</organism>
<sequence length="160" mass="16582">MVAFNQFYLTLKRSLKQLALSQLAVRTVCLLMVTVIAIGGVWSPTAMAVGSQKAADVVNERAAAELDRVSGAGTSDKLGGTVQETVGKAKRGAANLTDGFDNSLGDKLDSAANKLDGATDEVAGKVKRDVGKAKGAAANAADDVEETSKGFVESVKDFFN</sequence>
<comment type="caution">
    <text evidence="2">The sequence shown here is derived from an EMBL/GenBank/DDBJ whole genome shotgun (WGS) entry which is preliminary data.</text>
</comment>
<reference evidence="2 3" key="1">
    <citation type="submission" date="2015-09" db="EMBL/GenBank/DDBJ databases">
        <title>Identification and resolution of microdiversity through metagenomic sequencing of parallel consortia.</title>
        <authorList>
            <person name="Nelson W.C."/>
            <person name="Romine M.F."/>
            <person name="Lindemann S.R."/>
        </authorList>
    </citation>
    <scope>NUCLEOTIDE SEQUENCE [LARGE SCALE GENOMIC DNA]</scope>
    <source>
        <strain evidence="2">Ana</strain>
    </source>
</reference>
<dbReference type="STRING" id="1666911.HLUCCA11_06510"/>